<dbReference type="SUPFAM" id="SSF69118">
    <property type="entry name" value="AhpD-like"/>
    <property type="match status" value="1"/>
</dbReference>
<accession>A0A2T7UM29</accession>
<sequence length="206" mass="22637">MGVDAPMTSRISLPDRDGMDDAQRRVFDMIVRGRRGVLVGPLRAALHNPQLAERWSQLGETLRFDTRLDPKHSELAVLLTARRWNSQLEWAIHRRDSERAGIRAEVIEAIRTGQVPPLDGPHEIAIYDYSVELLSGGNVGDAAYAAVVALWGEAGVVELTALIGYYALVAATLNVHRIPLPEGSIAELEVGDLHRFAELPARPIPA</sequence>
<dbReference type="PANTHER" id="PTHR34846">
    <property type="entry name" value="4-CARBOXYMUCONOLACTONE DECARBOXYLASE FAMILY PROTEIN (AFU_ORTHOLOGUE AFUA_6G11590)"/>
    <property type="match status" value="1"/>
</dbReference>
<proteinExistence type="predicted"/>
<gene>
    <name evidence="1" type="ORF">DDE23_19620</name>
</gene>
<evidence type="ECO:0000313" key="2">
    <source>
        <dbReference type="Proteomes" id="UP000244810"/>
    </source>
</evidence>
<protein>
    <submittedName>
        <fullName evidence="1">Carboxymuconolactone decarboxylase</fullName>
    </submittedName>
</protein>
<evidence type="ECO:0000313" key="1">
    <source>
        <dbReference type="EMBL" id="PVE45717.1"/>
    </source>
</evidence>
<reference evidence="1 2" key="1">
    <citation type="journal article" date="2011" name="Syst. Appl. Microbiol.">
        <title>Defluviimonas denitrificans gen. nov., sp. nov., and Pararhodobacter aggregans gen. nov., sp. nov., non-phototrophic Rhodobacteraceae from the biofilter of a marine aquaculture.</title>
        <authorList>
            <person name="Foesel B.U."/>
            <person name="Drake H.L."/>
            <person name="Schramm A."/>
        </authorList>
    </citation>
    <scope>NUCLEOTIDE SEQUENCE [LARGE SCALE GENOMIC DNA]</scope>
    <source>
        <strain evidence="1 2">D1-19</strain>
    </source>
</reference>
<keyword evidence="2" id="KW-1185">Reference proteome</keyword>
<dbReference type="Proteomes" id="UP000244810">
    <property type="component" value="Unassembled WGS sequence"/>
</dbReference>
<dbReference type="EMBL" id="QDDR01000012">
    <property type="protein sequence ID" value="PVE45717.1"/>
    <property type="molecule type" value="Genomic_DNA"/>
</dbReference>
<comment type="caution">
    <text evidence="1">The sequence shown here is derived from an EMBL/GenBank/DDBJ whole genome shotgun (WGS) entry which is preliminary data.</text>
</comment>
<organism evidence="1 2">
    <name type="scientific">Pararhodobacter aggregans</name>
    <dbReference type="NCBI Taxonomy" id="404875"/>
    <lineage>
        <taxon>Bacteria</taxon>
        <taxon>Pseudomonadati</taxon>
        <taxon>Pseudomonadota</taxon>
        <taxon>Alphaproteobacteria</taxon>
        <taxon>Rhodobacterales</taxon>
        <taxon>Paracoccaceae</taxon>
        <taxon>Pararhodobacter</taxon>
    </lineage>
</organism>
<dbReference type="InterPro" id="IPR029032">
    <property type="entry name" value="AhpD-like"/>
</dbReference>
<dbReference type="PANTHER" id="PTHR34846:SF11">
    <property type="entry name" value="4-CARBOXYMUCONOLACTONE DECARBOXYLASE FAMILY PROTEIN (AFU_ORTHOLOGUE AFUA_6G11590)"/>
    <property type="match status" value="1"/>
</dbReference>
<dbReference type="AlphaFoldDB" id="A0A2T7UM29"/>
<dbReference type="Gene3D" id="1.20.1290.10">
    <property type="entry name" value="AhpD-like"/>
    <property type="match status" value="1"/>
</dbReference>
<name>A0A2T7UM29_9RHOB</name>